<proteinExistence type="predicted"/>
<comment type="caution">
    <text evidence="1">The sequence shown here is derived from an EMBL/GenBank/DDBJ whole genome shotgun (WGS) entry which is preliminary data.</text>
</comment>
<keyword evidence="2" id="KW-1185">Reference proteome</keyword>
<name>A0ACA9RYJ7_9GLOM</name>
<evidence type="ECO:0000313" key="2">
    <source>
        <dbReference type="Proteomes" id="UP000789920"/>
    </source>
</evidence>
<dbReference type="EMBL" id="CAJVQC010079769">
    <property type="protein sequence ID" value="CAG8817404.1"/>
    <property type="molecule type" value="Genomic_DNA"/>
</dbReference>
<evidence type="ECO:0000313" key="1">
    <source>
        <dbReference type="EMBL" id="CAG8817404.1"/>
    </source>
</evidence>
<gene>
    <name evidence="1" type="ORF">RPERSI_LOCUS24677</name>
</gene>
<reference evidence="1" key="1">
    <citation type="submission" date="2021-06" db="EMBL/GenBank/DDBJ databases">
        <authorList>
            <person name="Kallberg Y."/>
            <person name="Tangrot J."/>
            <person name="Rosling A."/>
        </authorList>
    </citation>
    <scope>NUCLEOTIDE SEQUENCE</scope>
    <source>
        <strain evidence="1">MA461A</strain>
    </source>
</reference>
<sequence length="49" mass="5292">NTVLQKGFACSCASSSAILEAAIQENYDELSSGDDNKNDRSSDSNYKED</sequence>
<dbReference type="Proteomes" id="UP000789920">
    <property type="component" value="Unassembled WGS sequence"/>
</dbReference>
<organism evidence="1 2">
    <name type="scientific">Racocetra persica</name>
    <dbReference type="NCBI Taxonomy" id="160502"/>
    <lineage>
        <taxon>Eukaryota</taxon>
        <taxon>Fungi</taxon>
        <taxon>Fungi incertae sedis</taxon>
        <taxon>Mucoromycota</taxon>
        <taxon>Glomeromycotina</taxon>
        <taxon>Glomeromycetes</taxon>
        <taxon>Diversisporales</taxon>
        <taxon>Gigasporaceae</taxon>
        <taxon>Racocetra</taxon>
    </lineage>
</organism>
<feature type="non-terminal residue" evidence="1">
    <location>
        <position position="1"/>
    </location>
</feature>
<accession>A0ACA9RYJ7</accession>
<protein>
    <submittedName>
        <fullName evidence="1">5594_t:CDS:1</fullName>
    </submittedName>
</protein>